<dbReference type="InterPro" id="IPR000150">
    <property type="entry name" value="Cof"/>
</dbReference>
<dbReference type="SFLD" id="SFLDS00003">
    <property type="entry name" value="Haloacid_Dehalogenase"/>
    <property type="match status" value="1"/>
</dbReference>
<dbReference type="Gene3D" id="3.40.50.1000">
    <property type="entry name" value="HAD superfamily/HAD-like"/>
    <property type="match status" value="1"/>
</dbReference>
<dbReference type="EMBL" id="CP096983">
    <property type="protein sequence ID" value="URZ13619.1"/>
    <property type="molecule type" value="Genomic_DNA"/>
</dbReference>
<keyword evidence="1" id="KW-0378">Hydrolase</keyword>
<dbReference type="STRING" id="84029.CROST_01000"/>
<dbReference type="GO" id="GO:0000287">
    <property type="term" value="F:magnesium ion binding"/>
    <property type="evidence" value="ECO:0007669"/>
    <property type="project" value="TreeGrafter"/>
</dbReference>
<dbReference type="Proteomes" id="UP000190951">
    <property type="component" value="Chromosome"/>
</dbReference>
<evidence type="ECO:0000313" key="2">
    <source>
        <dbReference type="Proteomes" id="UP000190951"/>
    </source>
</evidence>
<evidence type="ECO:0000313" key="1">
    <source>
        <dbReference type="EMBL" id="URZ13619.1"/>
    </source>
</evidence>
<gene>
    <name evidence="1" type="primary">yitU</name>
    <name evidence="1" type="ORF">CROST_043850</name>
</gene>
<proteinExistence type="predicted"/>
<reference evidence="1 2" key="1">
    <citation type="submission" date="2022-04" db="EMBL/GenBank/DDBJ databases">
        <title>Genome sequence of C. roseum typestrain.</title>
        <authorList>
            <person name="Poehlein A."/>
            <person name="Schoch T."/>
            <person name="Duerre P."/>
            <person name="Daniel R."/>
        </authorList>
    </citation>
    <scope>NUCLEOTIDE SEQUENCE [LARGE SCALE GENOMIC DNA]</scope>
    <source>
        <strain evidence="1 2">DSM 7320</strain>
    </source>
</reference>
<dbReference type="PANTHER" id="PTHR10000">
    <property type="entry name" value="PHOSPHOSERINE PHOSPHATASE"/>
    <property type="match status" value="1"/>
</dbReference>
<dbReference type="KEGG" id="crw:CROST_043850"/>
<dbReference type="EC" id="3.1.3.104" evidence="1"/>
<dbReference type="Pfam" id="PF08282">
    <property type="entry name" value="Hydrolase_3"/>
    <property type="match status" value="1"/>
</dbReference>
<dbReference type="InterPro" id="IPR023214">
    <property type="entry name" value="HAD_sf"/>
</dbReference>
<dbReference type="GO" id="GO:0043726">
    <property type="term" value="F:5-amino-6-(5-phosphoribitylamino)uracil phosphatase activity"/>
    <property type="evidence" value="ECO:0007669"/>
    <property type="project" value="UniProtKB-EC"/>
</dbReference>
<dbReference type="RefSeq" id="WP_077835087.1">
    <property type="nucleotide sequence ID" value="NZ_CP096983.1"/>
</dbReference>
<organism evidence="1 2">
    <name type="scientific">Clostridium felsineum</name>
    <dbReference type="NCBI Taxonomy" id="36839"/>
    <lineage>
        <taxon>Bacteria</taxon>
        <taxon>Bacillati</taxon>
        <taxon>Bacillota</taxon>
        <taxon>Clostridia</taxon>
        <taxon>Eubacteriales</taxon>
        <taxon>Clostridiaceae</taxon>
        <taxon>Clostridium</taxon>
    </lineage>
</organism>
<dbReference type="NCBIfam" id="TIGR00099">
    <property type="entry name" value="Cof-subfamily"/>
    <property type="match status" value="1"/>
</dbReference>
<sequence length="262" mass="30047">MRKAVFFDIDGTLLDCLNGIDKITPRVEKAIRRLIANGDYVFIATGRPFAFLDDELLNFGFDGFVYTNGSYVEVNKNNIYKQAMDKESLKKIINNFERLNVEYILQGEKYSYTRAEYKKLHAFYDEFDISKKYILNDYNIDDIDVYKVEMVCDDEKGIQYCLSLEDENYNYIYDKDIKHLELYSKNNSKASGILKVLEFLDIPIENSYAFGDGKNDIEMLETVGCGIAMGNAGDFVKGFAKEVTDTVQNDGVAVGIERFILS</sequence>
<dbReference type="Gene3D" id="3.30.1240.10">
    <property type="match status" value="1"/>
</dbReference>
<protein>
    <submittedName>
        <fullName evidence="1">5-amino-6-(5-phospho-D-ribitylamino)uracil phosphatase YitU</fullName>
        <ecNumber evidence="1">3.1.3.104</ecNumber>
    </submittedName>
</protein>
<dbReference type="AlphaFoldDB" id="A0A1S8LV43"/>
<dbReference type="PROSITE" id="PS01229">
    <property type="entry name" value="COF_2"/>
    <property type="match status" value="1"/>
</dbReference>
<dbReference type="InterPro" id="IPR036412">
    <property type="entry name" value="HAD-like_sf"/>
</dbReference>
<dbReference type="NCBIfam" id="TIGR01484">
    <property type="entry name" value="HAD-SF-IIB"/>
    <property type="match status" value="1"/>
</dbReference>
<keyword evidence="2" id="KW-1185">Reference proteome</keyword>
<dbReference type="InterPro" id="IPR006379">
    <property type="entry name" value="HAD-SF_hydro_IIB"/>
</dbReference>
<dbReference type="PANTHER" id="PTHR10000:SF8">
    <property type="entry name" value="HAD SUPERFAMILY HYDROLASE-LIKE, TYPE 3"/>
    <property type="match status" value="1"/>
</dbReference>
<accession>A0A1S8LV43</accession>
<name>A0A1S8LV43_9CLOT</name>
<dbReference type="GO" id="GO:0005829">
    <property type="term" value="C:cytosol"/>
    <property type="evidence" value="ECO:0007669"/>
    <property type="project" value="TreeGrafter"/>
</dbReference>
<dbReference type="SUPFAM" id="SSF56784">
    <property type="entry name" value="HAD-like"/>
    <property type="match status" value="1"/>
</dbReference>
<dbReference type="SFLD" id="SFLDG01140">
    <property type="entry name" value="C2.B:_Phosphomannomutase_and_P"/>
    <property type="match status" value="1"/>
</dbReference>